<sequence>MPVQFSYDGQIRRFVIQFIRMCSNFQVEFGQNANGDKTLQTVPVYYGDVSRQAAMILRNNSENSLSAVPAMAAYISSLSYDRERVQNPYHEGAVRVREQIYNPDTQEYTQRQDGIYTIERLMPAPYKLTMKLDIWTSNTEQKHQLIEQMMPLFNPGLEIQNSENYADWSSLSVVHLTDVSYSSRTVPVGADENIDVASLTFEMPIWISLPAKVKKMGVVAEIIASIYDAHGDLSPDAITSLEGLLSQQRFTPLNYEVMYVGNTLTLYKQFAGQVGDTVTGTKARWRDVVNVYGQLKNGISQVRLRFTHVDGPHEIVGTVAYDPTDEYNLLFTPIAATLPANTMQAITAIIDPMNVDVDSMLLTPDPGTRYLILNPIGSDLTLPPVAWAGTVGTNLIANANDIIEYNGNYWTVSFDSRQEPSVQYVTNLNTTTQYQWTGESWVKSVEGMYYIGNWSLVI</sequence>
<dbReference type="InterPro" id="IPR031997">
    <property type="entry name" value="T4-gp15_tss"/>
</dbReference>
<name>A0A6J7WG67_9CAUD</name>
<organism evidence="1">
    <name type="scientific">uncultured Caudovirales phage</name>
    <dbReference type="NCBI Taxonomy" id="2100421"/>
    <lineage>
        <taxon>Viruses</taxon>
        <taxon>Duplodnaviria</taxon>
        <taxon>Heunggongvirae</taxon>
        <taxon>Uroviricota</taxon>
        <taxon>Caudoviricetes</taxon>
        <taxon>Peduoviridae</taxon>
        <taxon>Maltschvirus</taxon>
        <taxon>Maltschvirus maltsch</taxon>
    </lineage>
</organism>
<gene>
    <name evidence="1" type="ORF">UFOVP190_99</name>
</gene>
<accession>A0A6J7WG67</accession>
<dbReference type="Gene3D" id="3.30.2000.40">
    <property type="entry name" value="Myoviridae tail sheath stabiliser"/>
    <property type="match status" value="1"/>
</dbReference>
<dbReference type="EMBL" id="LR798243">
    <property type="protein sequence ID" value="CAB5214404.1"/>
    <property type="molecule type" value="Genomic_DNA"/>
</dbReference>
<proteinExistence type="predicted"/>
<protein>
    <submittedName>
        <fullName evidence="1">Myoviridae tail sheath stabiliser</fullName>
    </submittedName>
</protein>
<reference evidence="1" key="1">
    <citation type="submission" date="2020-05" db="EMBL/GenBank/DDBJ databases">
        <authorList>
            <person name="Chiriac C."/>
            <person name="Salcher M."/>
            <person name="Ghai R."/>
            <person name="Kavagutti S V."/>
        </authorList>
    </citation>
    <scope>NUCLEOTIDE SEQUENCE</scope>
</reference>
<dbReference type="Pfam" id="PF16724">
    <property type="entry name" value="T4-gp15_tss"/>
    <property type="match status" value="1"/>
</dbReference>
<dbReference type="InterPro" id="IPR038553">
    <property type="entry name" value="T4-gp15_tss_sf"/>
</dbReference>
<evidence type="ECO:0000313" key="1">
    <source>
        <dbReference type="EMBL" id="CAB5214404.1"/>
    </source>
</evidence>